<dbReference type="InterPro" id="IPR023346">
    <property type="entry name" value="Lysozyme-like_dom_sf"/>
</dbReference>
<proteinExistence type="inferred from homology"/>
<evidence type="ECO:0000313" key="6">
    <source>
        <dbReference type="EMBL" id="ALG14569.1"/>
    </source>
</evidence>
<dbReference type="Pfam" id="PF06737">
    <property type="entry name" value="Transglycosylas"/>
    <property type="match status" value="1"/>
</dbReference>
<dbReference type="CDD" id="cd13925">
    <property type="entry name" value="RPF"/>
    <property type="match status" value="1"/>
</dbReference>
<organism evidence="6 7">
    <name type="scientific">Kibdelosporangium phytohabitans</name>
    <dbReference type="NCBI Taxonomy" id="860235"/>
    <lineage>
        <taxon>Bacteria</taxon>
        <taxon>Bacillati</taxon>
        <taxon>Actinomycetota</taxon>
        <taxon>Actinomycetes</taxon>
        <taxon>Pseudonocardiales</taxon>
        <taxon>Pseudonocardiaceae</taxon>
        <taxon>Kibdelosporangium</taxon>
    </lineage>
</organism>
<dbReference type="Gene3D" id="2.20.230.10">
    <property type="entry name" value="Resuscitation-promoting factor rpfb"/>
    <property type="match status" value="1"/>
</dbReference>
<feature type="transmembrane region" description="Helical" evidence="4">
    <location>
        <begin position="101"/>
        <end position="119"/>
    </location>
</feature>
<keyword evidence="3" id="KW-0378">Hydrolase</keyword>
<feature type="domain" description="G5" evidence="5">
    <location>
        <begin position="289"/>
        <end position="369"/>
    </location>
</feature>
<dbReference type="InterPro" id="IPR051933">
    <property type="entry name" value="Resuscitation_pf_RpfB"/>
</dbReference>
<dbReference type="AlphaFoldDB" id="A0A0N9IHX4"/>
<dbReference type="SMART" id="SM01208">
    <property type="entry name" value="G5"/>
    <property type="match status" value="1"/>
</dbReference>
<dbReference type="Pfam" id="PF03990">
    <property type="entry name" value="DUF348"/>
    <property type="match status" value="2"/>
</dbReference>
<keyword evidence="4" id="KW-0812">Transmembrane</keyword>
<evidence type="ECO:0000256" key="2">
    <source>
        <dbReference type="ARBA" id="ARBA00022729"/>
    </source>
</evidence>
<protein>
    <submittedName>
        <fullName evidence="6">Transglycosylase</fullName>
    </submittedName>
</protein>
<dbReference type="InterPro" id="IPR010618">
    <property type="entry name" value="RPF"/>
</dbReference>
<dbReference type="PANTHER" id="PTHR39160">
    <property type="entry name" value="CELL WALL-BINDING PROTEIN YOCH"/>
    <property type="match status" value="1"/>
</dbReference>
<gene>
    <name evidence="6" type="ORF">AOZ06_05755</name>
</gene>
<evidence type="ECO:0000313" key="7">
    <source>
        <dbReference type="Proteomes" id="UP000063699"/>
    </source>
</evidence>
<keyword evidence="7" id="KW-1185">Reference proteome</keyword>
<dbReference type="Proteomes" id="UP000063699">
    <property type="component" value="Chromosome"/>
</dbReference>
<accession>A0A0N9IHX4</accession>
<sequence>MEPAEDQWHDEYSDSLDVVPQDIYAALGPQADELMASVDVDVDELIRLINAETTMLPPILDVPDDLSGDRTLAAPQPKTETAETGLVTAVKKWKRTFLRSAIAAVLFSLTGGGAAAIAMNKSVTVDIDGVEHNVRTYSSTVGEVLEDEGITTGEHDTMSPSPNAGIGDGGKIVVQRGKLLKYSVDGQTQEKWVRGVKTLGEGLRQAGVPTEGKISGDLNSAIPAEGMSVNVQTIKNVTVFDGSNAPKQVQTTAVTVDELLKELQTSLGPEDSVNVAADVKITDGAQVTITRNGVTVVNKAEAIAPPVEEIKDETMDKGTQQVVEAGVPGEKMVTWRITMKNGQETKREKIGEQVTKEPVKKVVKIGAKKPPSPPVSDGAVWDRLAQCEAGGNWAINTGNGYYGGLQFNASTWKAYGGQAYAPNAHQATREQQIAIATKVRDGRGGTYSAWPGCAKKLNLPR</sequence>
<evidence type="ECO:0000259" key="5">
    <source>
        <dbReference type="PROSITE" id="PS51109"/>
    </source>
</evidence>
<dbReference type="Gene3D" id="1.10.530.10">
    <property type="match status" value="1"/>
</dbReference>
<reference evidence="6 7" key="1">
    <citation type="submission" date="2015-07" db="EMBL/GenBank/DDBJ databases">
        <title>Genome sequencing of Kibdelosporangium phytohabitans.</title>
        <authorList>
            <person name="Qin S."/>
            <person name="Xing K."/>
        </authorList>
    </citation>
    <scope>NUCLEOTIDE SEQUENCE [LARGE SCALE GENOMIC DNA]</scope>
    <source>
        <strain evidence="6 7">KLBMP1111</strain>
    </source>
</reference>
<dbReference type="KEGG" id="kphy:AOZ06_05755"/>
<dbReference type="SUPFAM" id="SSF53955">
    <property type="entry name" value="Lysozyme-like"/>
    <property type="match status" value="1"/>
</dbReference>
<dbReference type="GO" id="GO:0016787">
    <property type="term" value="F:hydrolase activity"/>
    <property type="evidence" value="ECO:0007669"/>
    <property type="project" value="UniProtKB-KW"/>
</dbReference>
<dbReference type="InterPro" id="IPR011098">
    <property type="entry name" value="G5_dom"/>
</dbReference>
<keyword evidence="4" id="KW-0472">Membrane</keyword>
<keyword evidence="2" id="KW-0732">Signal</keyword>
<dbReference type="PANTHER" id="PTHR39160:SF4">
    <property type="entry name" value="RESUSCITATION-PROMOTING FACTOR RPFB"/>
    <property type="match status" value="1"/>
</dbReference>
<dbReference type="EMBL" id="CP012752">
    <property type="protein sequence ID" value="ALG14569.1"/>
    <property type="molecule type" value="Genomic_DNA"/>
</dbReference>
<evidence type="ECO:0000256" key="4">
    <source>
        <dbReference type="SAM" id="Phobius"/>
    </source>
</evidence>
<evidence type="ECO:0000256" key="1">
    <source>
        <dbReference type="ARBA" id="ARBA00010830"/>
    </source>
</evidence>
<dbReference type="InterPro" id="IPR007137">
    <property type="entry name" value="DUF348"/>
</dbReference>
<name>A0A0N9IHX4_9PSEU</name>
<evidence type="ECO:0000256" key="3">
    <source>
        <dbReference type="ARBA" id="ARBA00022801"/>
    </source>
</evidence>
<comment type="similarity">
    <text evidence="1">Belongs to the transglycosylase family. Rpf subfamily.</text>
</comment>
<dbReference type="Pfam" id="PF07501">
    <property type="entry name" value="G5"/>
    <property type="match status" value="1"/>
</dbReference>
<dbReference type="PROSITE" id="PS51109">
    <property type="entry name" value="G5"/>
    <property type="match status" value="1"/>
</dbReference>
<dbReference type="STRING" id="860235.AOZ06_05755"/>
<keyword evidence="4" id="KW-1133">Transmembrane helix</keyword>